<comment type="caution">
    <text evidence="2">The sequence shown here is derived from an EMBL/GenBank/DDBJ whole genome shotgun (WGS) entry which is preliminary data.</text>
</comment>
<evidence type="ECO:0000313" key="3">
    <source>
        <dbReference type="Proteomes" id="UP001595867"/>
    </source>
</evidence>
<feature type="transmembrane region" description="Helical" evidence="1">
    <location>
        <begin position="193"/>
        <end position="213"/>
    </location>
</feature>
<reference evidence="3" key="1">
    <citation type="journal article" date="2019" name="Int. J. Syst. Evol. Microbiol.">
        <title>The Global Catalogue of Microorganisms (GCM) 10K type strain sequencing project: providing services to taxonomists for standard genome sequencing and annotation.</title>
        <authorList>
            <consortium name="The Broad Institute Genomics Platform"/>
            <consortium name="The Broad Institute Genome Sequencing Center for Infectious Disease"/>
            <person name="Wu L."/>
            <person name="Ma J."/>
        </authorList>
    </citation>
    <scope>NUCLEOTIDE SEQUENCE [LARGE SCALE GENOMIC DNA]</scope>
    <source>
        <strain evidence="3">TBRC 5832</strain>
    </source>
</reference>
<feature type="transmembrane region" description="Helical" evidence="1">
    <location>
        <begin position="99"/>
        <end position="118"/>
    </location>
</feature>
<feature type="transmembrane region" description="Helical" evidence="1">
    <location>
        <begin position="28"/>
        <end position="53"/>
    </location>
</feature>
<dbReference type="RefSeq" id="WP_378069826.1">
    <property type="nucleotide sequence ID" value="NZ_JBHSBL010000019.1"/>
</dbReference>
<keyword evidence="3" id="KW-1185">Reference proteome</keyword>
<evidence type="ECO:0000313" key="2">
    <source>
        <dbReference type="EMBL" id="MFC4068944.1"/>
    </source>
</evidence>
<feature type="transmembrane region" description="Helical" evidence="1">
    <location>
        <begin position="73"/>
        <end position="92"/>
    </location>
</feature>
<keyword evidence="1" id="KW-0472">Membrane</keyword>
<evidence type="ECO:0000256" key="1">
    <source>
        <dbReference type="SAM" id="Phobius"/>
    </source>
</evidence>
<keyword evidence="1" id="KW-0812">Transmembrane</keyword>
<sequence length="254" mass="27690">MLDEEPRPRPRDLKDDADTSVLYAKSYLLIRVSVGFIGILLPIALMLGEWLLIREDVEFHGSLSAYYHSPMRDLFVASLSVTGFLLMTYMAGERRTSDFRVSLVAGVAVVGVAFFPTGRPGLEPGAALCGVVPEPAGCSSVQQALGEKLTAGIHFTFAAIFIIGLAVIAYLFARRDKDRNHERKYARIQHICVWVIVASIVWVALGSFLPLTIGPFTPLYVGEVGSVWAFGVSWLIASRDLTAGITGYQPPGTK</sequence>
<protein>
    <recommendedName>
        <fullName evidence="4">DUF998 domain-containing protein</fullName>
    </recommendedName>
</protein>
<dbReference type="EMBL" id="JBHSBL010000019">
    <property type="protein sequence ID" value="MFC4068944.1"/>
    <property type="molecule type" value="Genomic_DNA"/>
</dbReference>
<keyword evidence="1" id="KW-1133">Transmembrane helix</keyword>
<evidence type="ECO:0008006" key="4">
    <source>
        <dbReference type="Google" id="ProtNLM"/>
    </source>
</evidence>
<feature type="transmembrane region" description="Helical" evidence="1">
    <location>
        <begin position="151"/>
        <end position="172"/>
    </location>
</feature>
<proteinExistence type="predicted"/>
<accession>A0ABV8IYB4</accession>
<organism evidence="2 3">
    <name type="scientific">Actinoplanes subglobosus</name>
    <dbReference type="NCBI Taxonomy" id="1547892"/>
    <lineage>
        <taxon>Bacteria</taxon>
        <taxon>Bacillati</taxon>
        <taxon>Actinomycetota</taxon>
        <taxon>Actinomycetes</taxon>
        <taxon>Micromonosporales</taxon>
        <taxon>Micromonosporaceae</taxon>
        <taxon>Actinoplanes</taxon>
    </lineage>
</organism>
<name>A0ABV8IYB4_9ACTN</name>
<feature type="transmembrane region" description="Helical" evidence="1">
    <location>
        <begin position="219"/>
        <end position="237"/>
    </location>
</feature>
<gene>
    <name evidence="2" type="ORF">ACFO0C_28770</name>
</gene>
<dbReference type="Proteomes" id="UP001595867">
    <property type="component" value="Unassembled WGS sequence"/>
</dbReference>